<protein>
    <submittedName>
        <fullName evidence="2">Uncharacterized conserved protein YaaN involved in tellurite resistance</fullName>
    </submittedName>
</protein>
<evidence type="ECO:0000313" key="2">
    <source>
        <dbReference type="EMBL" id="SDB89423.1"/>
    </source>
</evidence>
<dbReference type="Proteomes" id="UP000199039">
    <property type="component" value="Unassembled WGS sequence"/>
</dbReference>
<organism evidence="2 3">
    <name type="scientific">Sanguibacter gelidistatuariae</name>
    <dbReference type="NCBI Taxonomy" id="1814289"/>
    <lineage>
        <taxon>Bacteria</taxon>
        <taxon>Bacillati</taxon>
        <taxon>Actinomycetota</taxon>
        <taxon>Actinomycetes</taxon>
        <taxon>Micrococcales</taxon>
        <taxon>Sanguibacteraceae</taxon>
        <taxon>Sanguibacter</taxon>
    </lineage>
</organism>
<evidence type="ECO:0000313" key="3">
    <source>
        <dbReference type="Proteomes" id="UP000199039"/>
    </source>
</evidence>
<dbReference type="OrthoDB" id="1654346at2"/>
<keyword evidence="3" id="KW-1185">Reference proteome</keyword>
<name>A0A1G6H5L3_9MICO</name>
<dbReference type="PANTHER" id="PTHR38432:SF1">
    <property type="entry name" value="TELA-LIKE PROTEIN SAOUHSC_01408"/>
    <property type="match status" value="1"/>
</dbReference>
<dbReference type="Pfam" id="PF05816">
    <property type="entry name" value="TelA"/>
    <property type="match status" value="1"/>
</dbReference>
<accession>A0A1G6H5L3</accession>
<proteinExistence type="inferred from homology"/>
<reference evidence="2 3" key="1">
    <citation type="submission" date="2016-09" db="EMBL/GenBank/DDBJ databases">
        <authorList>
            <person name="Capua I."/>
            <person name="De Benedictis P."/>
            <person name="Joannis T."/>
            <person name="Lombin L.H."/>
            <person name="Cattoli G."/>
        </authorList>
    </citation>
    <scope>NUCLEOTIDE SEQUENCE [LARGE SCALE GENOMIC DNA]</scope>
    <source>
        <strain evidence="2 3">ISLP-3</strain>
    </source>
</reference>
<dbReference type="EMBL" id="FMYH01000001">
    <property type="protein sequence ID" value="SDB89423.1"/>
    <property type="molecule type" value="Genomic_DNA"/>
</dbReference>
<evidence type="ECO:0000256" key="1">
    <source>
        <dbReference type="ARBA" id="ARBA00005541"/>
    </source>
</evidence>
<dbReference type="AlphaFoldDB" id="A0A1G6H5L3"/>
<comment type="similarity">
    <text evidence="1">Belongs to the TelA family.</text>
</comment>
<dbReference type="PANTHER" id="PTHR38432">
    <property type="entry name" value="TELA-LIKE PROTEIN SAOUHSC_01408"/>
    <property type="match status" value="1"/>
</dbReference>
<dbReference type="InterPro" id="IPR008863">
    <property type="entry name" value="Toxic_anion-R_TelA"/>
</dbReference>
<dbReference type="STRING" id="1814289.SAMN05216410_0747"/>
<dbReference type="RefSeq" id="WP_093180871.1">
    <property type="nucleotide sequence ID" value="NZ_FMYH01000001.1"/>
</dbReference>
<sequence length="399" mass="43017">MTDSVSLTPPGASLVLQAPAPVAVVQPTQVEGMLPVEDSRKQELTATAAAFAAELATLTPNSPELQAKVTEITNLGREEISSAANASNRMLERPASALAAAKGNGDGGDAQARVAKTLTDLRFQVEDLTPNRADLTGARKILGFIPGGSKIARYFEKYKSAQSQLDSITRALEAGQDELRKDNASIEQEKVNLWTTMGTLSEYAILLSNLDRAVEAKVTEIEATSPEKAKAMRADVLFAVRQRHEDILTQLAVSAQGYLAMDMVRANNVELIKGVDRARTTTLSALRTAVIVAQALTNQRLVLDQITALNKTTSDLIASNAEMLKTQSADIHRQAAASTIDIEKLEKAFQDVFTTMDAIDTFRAEAATSMATTITSLQGQIERAQPYLERAQSRNEITS</sequence>
<gene>
    <name evidence="2" type="ORF">SAMN05216410_0747</name>
</gene>